<evidence type="ECO:0000256" key="2">
    <source>
        <dbReference type="ARBA" id="ARBA00009170"/>
    </source>
</evidence>
<dbReference type="Gene3D" id="1.20.1050.10">
    <property type="match status" value="1"/>
</dbReference>
<dbReference type="Pfam" id="PF10568">
    <property type="entry name" value="Tom37"/>
    <property type="match status" value="1"/>
</dbReference>
<gene>
    <name evidence="10" type="ORF">K7432_002989</name>
</gene>
<evidence type="ECO:0000313" key="10">
    <source>
        <dbReference type="EMBL" id="KAK9722017.1"/>
    </source>
</evidence>
<dbReference type="InterPro" id="IPR033468">
    <property type="entry name" value="Metaxin_GST"/>
</dbReference>
<dbReference type="Pfam" id="PF17171">
    <property type="entry name" value="GST_C_6"/>
    <property type="match status" value="1"/>
</dbReference>
<evidence type="ECO:0000256" key="7">
    <source>
        <dbReference type="ARBA" id="ARBA00023136"/>
    </source>
</evidence>
<evidence type="ECO:0000259" key="9">
    <source>
        <dbReference type="PROSITE" id="PS50405"/>
    </source>
</evidence>
<keyword evidence="8" id="KW-0812">Transmembrane</keyword>
<feature type="transmembrane region" description="Helical" evidence="8">
    <location>
        <begin position="301"/>
        <end position="320"/>
    </location>
</feature>
<evidence type="ECO:0000256" key="4">
    <source>
        <dbReference type="ARBA" id="ARBA00022787"/>
    </source>
</evidence>
<evidence type="ECO:0000256" key="6">
    <source>
        <dbReference type="ARBA" id="ARBA00023128"/>
    </source>
</evidence>
<dbReference type="SFLD" id="SFLDG01180">
    <property type="entry name" value="SUF1"/>
    <property type="match status" value="1"/>
</dbReference>
<feature type="domain" description="GST C-terminal" evidence="9">
    <location>
        <begin position="83"/>
        <end position="259"/>
    </location>
</feature>
<dbReference type="SFLD" id="SFLDS00019">
    <property type="entry name" value="Glutathione_Transferase_(cytos"/>
    <property type="match status" value="1"/>
</dbReference>
<reference evidence="10 11" key="1">
    <citation type="submission" date="2023-04" db="EMBL/GenBank/DDBJ databases">
        <title>Genome of Basidiobolus ranarum AG-B5.</title>
        <authorList>
            <person name="Stajich J.E."/>
            <person name="Carter-House D."/>
            <person name="Gryganskyi A."/>
        </authorList>
    </citation>
    <scope>NUCLEOTIDE SEQUENCE [LARGE SCALE GENOMIC DNA]</scope>
    <source>
        <strain evidence="10 11">AG-B5</strain>
    </source>
</reference>
<dbReference type="PROSITE" id="PS50405">
    <property type="entry name" value="GST_CTER"/>
    <property type="match status" value="1"/>
</dbReference>
<comment type="similarity">
    <text evidence="2">Belongs to the metaxin family.</text>
</comment>
<keyword evidence="7 8" id="KW-0472">Membrane</keyword>
<name>A0ABR2W6X0_9FUNG</name>
<keyword evidence="3" id="KW-0813">Transport</keyword>
<dbReference type="InterPro" id="IPR019564">
    <property type="entry name" value="Sam37/metaxin_N"/>
</dbReference>
<keyword evidence="8" id="KW-1133">Transmembrane helix</keyword>
<protein>
    <recommendedName>
        <fullName evidence="9">GST C-terminal domain-containing protein</fullName>
    </recommendedName>
</protein>
<keyword evidence="5" id="KW-0653">Protein transport</keyword>
<proteinExistence type="inferred from homology"/>
<dbReference type="InterPro" id="IPR010987">
    <property type="entry name" value="Glutathione-S-Trfase_C-like"/>
</dbReference>
<comment type="caution">
    <text evidence="10">The sequence shown here is derived from an EMBL/GenBank/DDBJ whole genome shotgun (WGS) entry which is preliminary data.</text>
</comment>
<dbReference type="PANTHER" id="PTHR12289:SF41">
    <property type="entry name" value="FAILED AXON CONNECTIONS-RELATED"/>
    <property type="match status" value="1"/>
</dbReference>
<keyword evidence="4" id="KW-1000">Mitochondrion outer membrane</keyword>
<evidence type="ECO:0000256" key="8">
    <source>
        <dbReference type="SAM" id="Phobius"/>
    </source>
</evidence>
<evidence type="ECO:0000256" key="5">
    <source>
        <dbReference type="ARBA" id="ARBA00022927"/>
    </source>
</evidence>
<comment type="subcellular location">
    <subcellularLocation>
        <location evidence="1">Mitochondrion outer membrane</location>
    </subcellularLocation>
</comment>
<keyword evidence="11" id="KW-1185">Reference proteome</keyword>
<accession>A0ABR2W6X0</accession>
<dbReference type="InterPro" id="IPR050931">
    <property type="entry name" value="Mito_Protein_Transport_Metaxin"/>
</dbReference>
<dbReference type="InterPro" id="IPR040079">
    <property type="entry name" value="Glutathione_S-Trfase"/>
</dbReference>
<dbReference type="SUPFAM" id="SSF47616">
    <property type="entry name" value="GST C-terminal domain-like"/>
    <property type="match status" value="1"/>
</dbReference>
<evidence type="ECO:0000256" key="3">
    <source>
        <dbReference type="ARBA" id="ARBA00022448"/>
    </source>
</evidence>
<evidence type="ECO:0000256" key="1">
    <source>
        <dbReference type="ARBA" id="ARBA00004294"/>
    </source>
</evidence>
<dbReference type="CDD" id="cd03078">
    <property type="entry name" value="GST_N_Metaxin1_like"/>
    <property type="match status" value="1"/>
</dbReference>
<keyword evidence="6" id="KW-0496">Mitochondrion</keyword>
<dbReference type="InterPro" id="IPR036282">
    <property type="entry name" value="Glutathione-S-Trfase_C_sf"/>
</dbReference>
<dbReference type="EMBL" id="JASJQH010006961">
    <property type="protein sequence ID" value="KAK9722017.1"/>
    <property type="molecule type" value="Genomic_DNA"/>
</dbReference>
<dbReference type="Proteomes" id="UP001479436">
    <property type="component" value="Unassembled WGS sequence"/>
</dbReference>
<evidence type="ECO:0000313" key="11">
    <source>
        <dbReference type="Proteomes" id="UP001479436"/>
    </source>
</evidence>
<organism evidence="10 11">
    <name type="scientific">Basidiobolus ranarum</name>
    <dbReference type="NCBI Taxonomy" id="34480"/>
    <lineage>
        <taxon>Eukaryota</taxon>
        <taxon>Fungi</taxon>
        <taxon>Fungi incertae sedis</taxon>
        <taxon>Zoopagomycota</taxon>
        <taxon>Entomophthoromycotina</taxon>
        <taxon>Basidiobolomycetes</taxon>
        <taxon>Basidiobolales</taxon>
        <taxon>Basidiobolaceae</taxon>
        <taxon>Basidiobolus</taxon>
    </lineage>
</organism>
<sequence length="342" mass="39114">MVLELYSWGPGLGLPSIDPLCLTIETYLSLVKADWVVNECNNPNASPSGELPLLRDGTEYIYGVNNIIAYLSKQNLDLNKNLDDNQKAECLAYSALVNDKLQDGLLYAWYGDQENFTQVTRPTFAKLLPLALRYFTPITLRKSALSRIENYGLNKEEKKKSQGKKSDIVPEVYEIVRENYRVLSKKLGQQKYFLGDSPTTLDSIVFGQLALHYYPELPNPRLASMLKEEFPNLGEFCERIHNLAFTEPIKKATSNDTPSPFSGLFGSPISWLKNNFLIKLTGTKEVEPKTPEQVEFERTRFLSIFGAAWFMVAFIVYNGIISIEFVNEEEEEYEEEYYEELD</sequence>
<dbReference type="PANTHER" id="PTHR12289">
    <property type="entry name" value="METAXIN RELATED"/>
    <property type="match status" value="1"/>
</dbReference>